<proteinExistence type="inferred from homology"/>
<dbReference type="OrthoDB" id="1902587at2759"/>
<comment type="catalytic activity">
    <reaction evidence="1 5 6">
        <text>[protein]-peptidylproline (omega=180) = [protein]-peptidylproline (omega=0)</text>
        <dbReference type="Rhea" id="RHEA:16237"/>
        <dbReference type="Rhea" id="RHEA-COMP:10747"/>
        <dbReference type="Rhea" id="RHEA-COMP:10748"/>
        <dbReference type="ChEBI" id="CHEBI:83833"/>
        <dbReference type="ChEBI" id="CHEBI:83834"/>
        <dbReference type="EC" id="5.2.1.8"/>
    </reaction>
</comment>
<dbReference type="FunFam" id="3.10.50.40:FF:000006">
    <property type="entry name" value="Peptidyl-prolyl cis-trans isomerase"/>
    <property type="match status" value="1"/>
</dbReference>
<dbReference type="Pfam" id="PF00254">
    <property type="entry name" value="FKBP_C"/>
    <property type="match status" value="1"/>
</dbReference>
<dbReference type="GeneID" id="27690602"/>
<keyword evidence="4 5" id="KW-0413">Isomerase</keyword>
<dbReference type="PIRSF" id="PIRSF001473">
    <property type="entry name" value="FK506-bp_FPR3"/>
    <property type="match status" value="1"/>
</dbReference>
<dbReference type="GO" id="GO:0005730">
    <property type="term" value="C:nucleolus"/>
    <property type="evidence" value="ECO:0007669"/>
    <property type="project" value="TreeGrafter"/>
</dbReference>
<gene>
    <name evidence="9" type="ORF">SPPG_07382</name>
</gene>
<dbReference type="eggNOG" id="KOG0552">
    <property type="taxonomic scope" value="Eukaryota"/>
</dbReference>
<dbReference type="Gene3D" id="2.60.120.340">
    <property type="entry name" value="Nucleoplasmin core domain"/>
    <property type="match status" value="1"/>
</dbReference>
<organism evidence="9 10">
    <name type="scientific">Spizellomyces punctatus (strain DAOM BR117)</name>
    <dbReference type="NCBI Taxonomy" id="645134"/>
    <lineage>
        <taxon>Eukaryota</taxon>
        <taxon>Fungi</taxon>
        <taxon>Fungi incertae sedis</taxon>
        <taxon>Chytridiomycota</taxon>
        <taxon>Chytridiomycota incertae sedis</taxon>
        <taxon>Chytridiomycetes</taxon>
        <taxon>Spizellomycetales</taxon>
        <taxon>Spizellomycetaceae</taxon>
        <taxon>Spizellomyces</taxon>
    </lineage>
</organism>
<feature type="compositionally biased region" description="Acidic residues" evidence="7">
    <location>
        <begin position="101"/>
        <end position="150"/>
    </location>
</feature>
<reference evidence="9 10" key="1">
    <citation type="submission" date="2009-08" db="EMBL/GenBank/DDBJ databases">
        <title>The Genome Sequence of Spizellomyces punctatus strain DAOM BR117.</title>
        <authorList>
            <consortium name="The Broad Institute Genome Sequencing Platform"/>
            <person name="Russ C."/>
            <person name="Cuomo C."/>
            <person name="Shea T."/>
            <person name="Young S.K."/>
            <person name="Zeng Q."/>
            <person name="Koehrsen M."/>
            <person name="Haas B."/>
            <person name="Borodovsky M."/>
            <person name="Guigo R."/>
            <person name="Alvarado L."/>
            <person name="Berlin A."/>
            <person name="Bochicchio J."/>
            <person name="Borenstein D."/>
            <person name="Chapman S."/>
            <person name="Chen Z."/>
            <person name="Engels R."/>
            <person name="Freedman E."/>
            <person name="Gellesch M."/>
            <person name="Goldberg J."/>
            <person name="Griggs A."/>
            <person name="Gujja S."/>
            <person name="Heiman D."/>
            <person name="Hepburn T."/>
            <person name="Howarth C."/>
            <person name="Jen D."/>
            <person name="Larson L."/>
            <person name="Lewis B."/>
            <person name="Mehta T."/>
            <person name="Park D."/>
            <person name="Pearson M."/>
            <person name="Roberts A."/>
            <person name="Saif S."/>
            <person name="Shenoy N."/>
            <person name="Sisk P."/>
            <person name="Stolte C."/>
            <person name="Sykes S."/>
            <person name="Thomson T."/>
            <person name="Walk T."/>
            <person name="White J."/>
            <person name="Yandava C."/>
            <person name="Burger G."/>
            <person name="Gray M.W."/>
            <person name="Holland P.W.H."/>
            <person name="King N."/>
            <person name="Lang F.B.F."/>
            <person name="Roger A.J."/>
            <person name="Ruiz-Trillo I."/>
            <person name="Lander E."/>
            <person name="Nusbaum C."/>
        </authorList>
    </citation>
    <scope>NUCLEOTIDE SEQUENCE [LARGE SCALE GENOMIC DNA]</scope>
    <source>
        <strain evidence="9 10">DAOM BR117</strain>
    </source>
</reference>
<dbReference type="InterPro" id="IPR046357">
    <property type="entry name" value="PPIase_dom_sf"/>
</dbReference>
<evidence type="ECO:0000256" key="7">
    <source>
        <dbReference type="SAM" id="MobiDB-lite"/>
    </source>
</evidence>
<dbReference type="Proteomes" id="UP000053201">
    <property type="component" value="Unassembled WGS sequence"/>
</dbReference>
<keyword evidence="3 5" id="KW-0697">Rotamase</keyword>
<evidence type="ECO:0000259" key="8">
    <source>
        <dbReference type="PROSITE" id="PS50059"/>
    </source>
</evidence>
<dbReference type="FunCoup" id="A0A0L0H7E5">
    <property type="interactions" value="39"/>
</dbReference>
<feature type="domain" description="PPIase FKBP-type" evidence="8">
    <location>
        <begin position="308"/>
        <end position="395"/>
    </location>
</feature>
<evidence type="ECO:0000256" key="5">
    <source>
        <dbReference type="PIRNR" id="PIRNR001473"/>
    </source>
</evidence>
<dbReference type="SUPFAM" id="SSF54534">
    <property type="entry name" value="FKBP-like"/>
    <property type="match status" value="1"/>
</dbReference>
<evidence type="ECO:0000313" key="10">
    <source>
        <dbReference type="Proteomes" id="UP000053201"/>
    </source>
</evidence>
<sequence length="397" mass="42693">MVFVKAGIWGLTVEAGKEYSQIVDDSFCITMAALGAQLPKNGGRTSISIKIHDKEFAVCSLTPGKIEQQVLDLTLLEGEEVTIKGTGNCPVDLTGNYLVDPYDESDDEDDLSMEIDGEDMDSEDAEGWEDMDDDEEDDDEEDDDEEDEMDIAAQLDAALKSKRKLPEIPSSKTTKKAKIVEIEEPAEAPVAKTNGTPAKKDAKTDAKKDTPAKKEAPAKNASAKKDATTKKETQTPKPEPTKKAETPVSAKAVAKQQQKEQTATPKEQKAEKSAEKPAETPKSTKKTLGNGLVVEDVTVGTGTKAKAGKKVGVRYIGRLANGKVFDSNTKGSPFIFRLGAGEVIRGWDLGVNGMNIGGVRKLTIPASLAYGSRGAPPDIPPNATLEFEVKLLEVRNK</sequence>
<feature type="compositionally biased region" description="Basic and acidic residues" evidence="7">
    <location>
        <begin position="198"/>
        <end position="245"/>
    </location>
</feature>
<accession>A0A0L0H7E5</accession>
<feature type="region of interest" description="Disordered" evidence="7">
    <location>
        <begin position="94"/>
        <end position="287"/>
    </location>
</feature>
<evidence type="ECO:0000313" key="9">
    <source>
        <dbReference type="EMBL" id="KNC97465.1"/>
    </source>
</evidence>
<dbReference type="EMBL" id="KQ257464">
    <property type="protein sequence ID" value="KNC97465.1"/>
    <property type="molecule type" value="Genomic_DNA"/>
</dbReference>
<dbReference type="GO" id="GO:0000785">
    <property type="term" value="C:chromatin"/>
    <property type="evidence" value="ECO:0007669"/>
    <property type="project" value="TreeGrafter"/>
</dbReference>
<evidence type="ECO:0000256" key="3">
    <source>
        <dbReference type="ARBA" id="ARBA00023110"/>
    </source>
</evidence>
<comment type="similarity">
    <text evidence="2">Belongs to the FKBP-type PPIase family. FKBP3/4 subfamily.</text>
</comment>
<protein>
    <recommendedName>
        <fullName evidence="5">FK506-binding protein</fullName>
        <ecNumber evidence="5">5.2.1.8</ecNumber>
    </recommendedName>
</protein>
<dbReference type="OMA" id="TLVKIHY"/>
<dbReference type="Gene3D" id="3.10.50.40">
    <property type="match status" value="1"/>
</dbReference>
<dbReference type="VEuPathDB" id="FungiDB:SPPG_07382"/>
<evidence type="ECO:0000256" key="6">
    <source>
        <dbReference type="PROSITE-ProRule" id="PRU00277"/>
    </source>
</evidence>
<dbReference type="InParanoid" id="A0A0L0H7E5"/>
<dbReference type="PANTHER" id="PTHR43811:SF19">
    <property type="entry name" value="39 KDA FK506-BINDING NUCLEAR PROTEIN"/>
    <property type="match status" value="1"/>
</dbReference>
<evidence type="ECO:0000256" key="4">
    <source>
        <dbReference type="ARBA" id="ARBA00023235"/>
    </source>
</evidence>
<dbReference type="Pfam" id="PF17800">
    <property type="entry name" value="NPL"/>
    <property type="match status" value="1"/>
</dbReference>
<dbReference type="AlphaFoldDB" id="A0A0L0H7E5"/>
<dbReference type="STRING" id="645134.A0A0L0H7E5"/>
<dbReference type="InterPro" id="IPR001179">
    <property type="entry name" value="PPIase_FKBP_dom"/>
</dbReference>
<dbReference type="InterPro" id="IPR023566">
    <property type="entry name" value="PPIase_Fpr3/Fpr4-like"/>
</dbReference>
<name>A0A0L0H7E5_SPIPD</name>
<keyword evidence="10" id="KW-1185">Reference proteome</keyword>
<evidence type="ECO:0000256" key="1">
    <source>
        <dbReference type="ARBA" id="ARBA00000971"/>
    </source>
</evidence>
<feature type="compositionally biased region" description="Basic and acidic residues" evidence="7">
    <location>
        <begin position="266"/>
        <end position="279"/>
    </location>
</feature>
<dbReference type="EC" id="5.2.1.8" evidence="5"/>
<dbReference type="GO" id="GO:0003755">
    <property type="term" value="F:peptidyl-prolyl cis-trans isomerase activity"/>
    <property type="evidence" value="ECO:0007669"/>
    <property type="project" value="UniProtKB-KW"/>
</dbReference>
<dbReference type="PROSITE" id="PS50059">
    <property type="entry name" value="FKBP_PPIASE"/>
    <property type="match status" value="1"/>
</dbReference>
<dbReference type="InterPro" id="IPR041232">
    <property type="entry name" value="NPL"/>
</dbReference>
<evidence type="ECO:0000256" key="2">
    <source>
        <dbReference type="ARBA" id="ARBA00007838"/>
    </source>
</evidence>
<dbReference type="PANTHER" id="PTHR43811">
    <property type="entry name" value="FKBP-TYPE PEPTIDYL-PROLYL CIS-TRANS ISOMERASE FKPA"/>
    <property type="match status" value="1"/>
</dbReference>
<dbReference type="RefSeq" id="XP_016605505.1">
    <property type="nucleotide sequence ID" value="XM_016755549.1"/>
</dbReference>
<feature type="compositionally biased region" description="Low complexity" evidence="7">
    <location>
        <begin position="246"/>
        <end position="265"/>
    </location>
</feature>